<dbReference type="AlphaFoldDB" id="A0A8J2JKZ5"/>
<comment type="caution">
    <text evidence="2">The sequence shown here is derived from an EMBL/GenBank/DDBJ whole genome shotgun (WGS) entry which is preliminary data.</text>
</comment>
<feature type="compositionally biased region" description="Basic and acidic residues" evidence="1">
    <location>
        <begin position="85"/>
        <end position="98"/>
    </location>
</feature>
<dbReference type="EMBL" id="CAJVCH010084785">
    <property type="protein sequence ID" value="CAG7721960.1"/>
    <property type="molecule type" value="Genomic_DNA"/>
</dbReference>
<gene>
    <name evidence="2" type="ORF">AFUS01_LOCUS11143</name>
</gene>
<name>A0A8J2JKZ5_9HEXA</name>
<keyword evidence="3" id="KW-1185">Reference proteome</keyword>
<organism evidence="2 3">
    <name type="scientific">Allacma fusca</name>
    <dbReference type="NCBI Taxonomy" id="39272"/>
    <lineage>
        <taxon>Eukaryota</taxon>
        <taxon>Metazoa</taxon>
        <taxon>Ecdysozoa</taxon>
        <taxon>Arthropoda</taxon>
        <taxon>Hexapoda</taxon>
        <taxon>Collembola</taxon>
        <taxon>Symphypleona</taxon>
        <taxon>Sminthuridae</taxon>
        <taxon>Allacma</taxon>
    </lineage>
</organism>
<sequence length="98" mass="11302">MDQVLTEAIPSISRRNVNGRHWENIRVTEYISTGCNSKDRNSKFAFEETPVIELERNFKLEVIAQLKTFTARSARKNGELTRTNRAGDVHDPNPDDRQ</sequence>
<evidence type="ECO:0000313" key="2">
    <source>
        <dbReference type="EMBL" id="CAG7721960.1"/>
    </source>
</evidence>
<dbReference type="Proteomes" id="UP000708208">
    <property type="component" value="Unassembled WGS sequence"/>
</dbReference>
<feature type="region of interest" description="Disordered" evidence="1">
    <location>
        <begin position="73"/>
        <end position="98"/>
    </location>
</feature>
<protein>
    <submittedName>
        <fullName evidence="2">Uncharacterized protein</fullName>
    </submittedName>
</protein>
<proteinExistence type="predicted"/>
<accession>A0A8J2JKZ5</accession>
<evidence type="ECO:0000313" key="3">
    <source>
        <dbReference type="Proteomes" id="UP000708208"/>
    </source>
</evidence>
<reference evidence="2" key="1">
    <citation type="submission" date="2021-06" db="EMBL/GenBank/DDBJ databases">
        <authorList>
            <person name="Hodson N. C."/>
            <person name="Mongue J. A."/>
            <person name="Jaron S. K."/>
        </authorList>
    </citation>
    <scope>NUCLEOTIDE SEQUENCE</scope>
</reference>
<evidence type="ECO:0000256" key="1">
    <source>
        <dbReference type="SAM" id="MobiDB-lite"/>
    </source>
</evidence>